<geneLocation type="plasmid" evidence="4 5">
    <name>pDEIPE02</name>
</geneLocation>
<dbReference type="GO" id="GO:0006310">
    <property type="term" value="P:DNA recombination"/>
    <property type="evidence" value="ECO:0007669"/>
    <property type="project" value="UniProtKB-KW"/>
</dbReference>
<dbReference type="PROSITE" id="PS51898">
    <property type="entry name" value="TYR_RECOMBINASE"/>
    <property type="match status" value="1"/>
</dbReference>
<dbReference type="InterPro" id="IPR002104">
    <property type="entry name" value="Integrase_catalytic"/>
</dbReference>
<dbReference type="InterPro" id="IPR010998">
    <property type="entry name" value="Integrase_recombinase_N"/>
</dbReference>
<dbReference type="Proteomes" id="UP000010467">
    <property type="component" value="Plasmid pDEIPE02"/>
</dbReference>
<dbReference type="InterPro" id="IPR013762">
    <property type="entry name" value="Integrase-like_cat_sf"/>
</dbReference>
<feature type="domain" description="Tyr recombinase" evidence="3">
    <location>
        <begin position="120"/>
        <end position="289"/>
    </location>
</feature>
<keyword evidence="1" id="KW-0238">DNA-binding</keyword>
<dbReference type="GO" id="GO:0003677">
    <property type="term" value="F:DNA binding"/>
    <property type="evidence" value="ECO:0007669"/>
    <property type="project" value="UniProtKB-KW"/>
</dbReference>
<dbReference type="GO" id="GO:0015074">
    <property type="term" value="P:DNA integration"/>
    <property type="evidence" value="ECO:0007669"/>
    <property type="project" value="InterPro"/>
</dbReference>
<organism evidence="4 5">
    <name type="scientific">Deinococcus peraridilitoris (strain DSM 19664 / LMG 22246 / CIP 109416 / KR-200)</name>
    <dbReference type="NCBI Taxonomy" id="937777"/>
    <lineage>
        <taxon>Bacteria</taxon>
        <taxon>Thermotogati</taxon>
        <taxon>Deinococcota</taxon>
        <taxon>Deinococci</taxon>
        <taxon>Deinococcales</taxon>
        <taxon>Deinococcaceae</taxon>
        <taxon>Deinococcus</taxon>
    </lineage>
</organism>
<evidence type="ECO:0000313" key="4">
    <source>
        <dbReference type="EMBL" id="AFZ69793.1"/>
    </source>
</evidence>
<dbReference type="EMBL" id="CP003384">
    <property type="protein sequence ID" value="AFZ69793.1"/>
    <property type="molecule type" value="Genomic_DNA"/>
</dbReference>
<evidence type="ECO:0000313" key="5">
    <source>
        <dbReference type="Proteomes" id="UP000010467"/>
    </source>
</evidence>
<dbReference type="RefSeq" id="WP_015231691.1">
    <property type="nucleotide sequence ID" value="NC_019790.1"/>
</dbReference>
<reference evidence="5" key="1">
    <citation type="submission" date="2012-03" db="EMBL/GenBank/DDBJ databases">
        <title>Complete sequence of plasmid 2 of Deinococcus peraridilitoris DSM 19664.</title>
        <authorList>
            <person name="Lucas S."/>
            <person name="Copeland A."/>
            <person name="Lapidus A."/>
            <person name="Glavina del Rio T."/>
            <person name="Dalin E."/>
            <person name="Tice H."/>
            <person name="Bruce D."/>
            <person name="Goodwin L."/>
            <person name="Pitluck S."/>
            <person name="Peters L."/>
            <person name="Mikhailova N."/>
            <person name="Lu M."/>
            <person name="Kyrpides N."/>
            <person name="Mavromatis K."/>
            <person name="Ivanova N."/>
            <person name="Brettin T."/>
            <person name="Detter J.C."/>
            <person name="Han C."/>
            <person name="Larimer F."/>
            <person name="Land M."/>
            <person name="Hauser L."/>
            <person name="Markowitz V."/>
            <person name="Cheng J.-F."/>
            <person name="Hugenholtz P."/>
            <person name="Woyke T."/>
            <person name="Wu D."/>
            <person name="Pukall R."/>
            <person name="Steenblock K."/>
            <person name="Brambilla E."/>
            <person name="Klenk H.-P."/>
            <person name="Eisen J.A."/>
        </authorList>
    </citation>
    <scope>NUCLEOTIDE SEQUENCE [LARGE SCALE GENOMIC DNA]</scope>
    <source>
        <strain evidence="5">DSM 19664 / LMG 22246 / CIP 109416 / KR-200</strain>
        <plasmid evidence="5">Plasmid pDEIPE02</plasmid>
    </source>
</reference>
<dbReference type="InterPro" id="IPR011010">
    <property type="entry name" value="DNA_brk_join_enz"/>
</dbReference>
<dbReference type="OrthoDB" id="74123at2"/>
<keyword evidence="2" id="KW-0233">DNA recombination</keyword>
<dbReference type="Gene3D" id="1.10.150.130">
    <property type="match status" value="1"/>
</dbReference>
<proteinExistence type="predicted"/>
<evidence type="ECO:0000256" key="1">
    <source>
        <dbReference type="ARBA" id="ARBA00023125"/>
    </source>
</evidence>
<sequence>MSTRDAFREHLTRGDLEGALQLIEPHLPGVAGSATRVNNLSGARALLRWAQDEWRSILHPDTEFGEAYLQHLTSKHGAETSSIQNRLIHARNTYKALIASEIVTTNPFAGLKGPNHKAEEHRQGYTQDEIERLCQHASPEGKSLVLLGAHAGLTGPELRAVKWTDINFKEQTITVSDRIIPLSKELHAALSAYHTGLFSRSERLFELPTQLALREHLFTLCQRAQVWYGDKAIRALRAYAGERFYALHEDRELVARYLGVRSAKTHFTLRNYARRKALEAQSETHTHGV</sequence>
<evidence type="ECO:0000259" key="3">
    <source>
        <dbReference type="PROSITE" id="PS51898"/>
    </source>
</evidence>
<dbReference type="Gene3D" id="1.10.443.10">
    <property type="entry name" value="Intergrase catalytic core"/>
    <property type="match status" value="1"/>
</dbReference>
<dbReference type="PATRIC" id="fig|937777.3.peg.4502"/>
<gene>
    <name evidence="4" type="ordered locus">Deipe_4468</name>
</gene>
<evidence type="ECO:0000256" key="2">
    <source>
        <dbReference type="ARBA" id="ARBA00023172"/>
    </source>
</evidence>
<dbReference type="SUPFAM" id="SSF56349">
    <property type="entry name" value="DNA breaking-rejoining enzymes"/>
    <property type="match status" value="1"/>
</dbReference>
<keyword evidence="5" id="KW-1185">Reference proteome</keyword>
<protein>
    <recommendedName>
        <fullName evidence="3">Tyr recombinase domain-containing protein</fullName>
    </recommendedName>
</protein>
<dbReference type="AlphaFoldDB" id="L0A7E8"/>
<name>L0A7E8_DEIPD</name>
<keyword evidence="4" id="KW-0614">Plasmid</keyword>
<dbReference type="KEGG" id="dpd:Deipe_4468"/>
<accession>L0A7E8</accession>
<dbReference type="HOGENOM" id="CLU_962151_0_0_0"/>